<organism evidence="2 3">
    <name type="scientific">Siminovitchia terrae</name>
    <name type="common">Bacillus terrae</name>
    <dbReference type="NCBI Taxonomy" id="1914933"/>
    <lineage>
        <taxon>Bacteria</taxon>
        <taxon>Bacillati</taxon>
        <taxon>Bacillota</taxon>
        <taxon>Bacilli</taxon>
        <taxon>Bacillales</taxon>
        <taxon>Bacillaceae</taxon>
        <taxon>Siminovitchia</taxon>
    </lineage>
</organism>
<evidence type="ECO:0000313" key="2">
    <source>
        <dbReference type="EMBL" id="GIN94925.1"/>
    </source>
</evidence>
<name>A0ABQ4KSF4_SIMTE</name>
<keyword evidence="3" id="KW-1185">Reference proteome</keyword>
<keyword evidence="1" id="KW-0472">Membrane</keyword>
<feature type="transmembrane region" description="Helical" evidence="1">
    <location>
        <begin position="32"/>
        <end position="51"/>
    </location>
</feature>
<dbReference type="Proteomes" id="UP000680670">
    <property type="component" value="Unassembled WGS sequence"/>
</dbReference>
<keyword evidence="1" id="KW-1133">Transmembrane helix</keyword>
<reference evidence="2 3" key="1">
    <citation type="submission" date="2021-03" db="EMBL/GenBank/DDBJ databases">
        <title>Antimicrobial resistance genes in bacteria isolated from Japanese honey, and their potential for conferring macrolide and lincosamide resistance in the American foulbrood pathogen Paenibacillus larvae.</title>
        <authorList>
            <person name="Okamoto M."/>
            <person name="Kumagai M."/>
            <person name="Kanamori H."/>
            <person name="Takamatsu D."/>
        </authorList>
    </citation>
    <scope>NUCLEOTIDE SEQUENCE [LARGE SCALE GENOMIC DNA]</scope>
    <source>
        <strain evidence="2 3">J6TS1</strain>
    </source>
</reference>
<dbReference type="EMBL" id="BORJ01000001">
    <property type="protein sequence ID" value="GIN94925.1"/>
    <property type="molecule type" value="Genomic_DNA"/>
</dbReference>
<proteinExistence type="predicted"/>
<accession>A0ABQ4KSF4</accession>
<evidence type="ECO:0000256" key="1">
    <source>
        <dbReference type="SAM" id="Phobius"/>
    </source>
</evidence>
<gene>
    <name evidence="2" type="ORF">J6TS1_07950</name>
</gene>
<evidence type="ECO:0000313" key="3">
    <source>
        <dbReference type="Proteomes" id="UP000680670"/>
    </source>
</evidence>
<keyword evidence="1" id="KW-0812">Transmembrane</keyword>
<sequence length="55" mass="6374">MIWIMLVLTVAMLIFFINNIVNDLYYQPVNYTSALGLAFGVYLCVYALFAFKSKR</sequence>
<comment type="caution">
    <text evidence="2">The sequence shown here is derived from an EMBL/GenBank/DDBJ whole genome shotgun (WGS) entry which is preliminary data.</text>
</comment>
<protein>
    <submittedName>
        <fullName evidence="2">Uncharacterized protein</fullName>
    </submittedName>
</protein>